<evidence type="ECO:0000313" key="3">
    <source>
        <dbReference type="Proteomes" id="UP000469452"/>
    </source>
</evidence>
<organism evidence="2 3">
    <name type="scientific">Aphanomyces astaci</name>
    <name type="common">Crayfish plague agent</name>
    <dbReference type="NCBI Taxonomy" id="112090"/>
    <lineage>
        <taxon>Eukaryota</taxon>
        <taxon>Sar</taxon>
        <taxon>Stramenopiles</taxon>
        <taxon>Oomycota</taxon>
        <taxon>Saprolegniomycetes</taxon>
        <taxon>Saprolegniales</taxon>
        <taxon>Verrucalvaceae</taxon>
        <taxon>Aphanomyces</taxon>
    </lineage>
</organism>
<name>A0A6A4ZYQ2_APHAT</name>
<dbReference type="EMBL" id="VJMI01012676">
    <property type="protein sequence ID" value="KAF0749589.1"/>
    <property type="molecule type" value="Genomic_DNA"/>
</dbReference>
<keyword evidence="1" id="KW-0175">Coiled coil</keyword>
<dbReference type="AlphaFoldDB" id="A0A6A4ZYQ2"/>
<feature type="coiled-coil region" evidence="1">
    <location>
        <begin position="15"/>
        <end position="49"/>
    </location>
</feature>
<protein>
    <submittedName>
        <fullName evidence="2">Uncharacterized protein</fullName>
    </submittedName>
</protein>
<gene>
    <name evidence="2" type="ORF">AaE_006993</name>
</gene>
<reference evidence="2 3" key="1">
    <citation type="submission" date="2019-06" db="EMBL/GenBank/DDBJ databases">
        <title>Genomics analysis of Aphanomyces spp. identifies a new class of oomycete effector associated with host adaptation.</title>
        <authorList>
            <person name="Gaulin E."/>
        </authorList>
    </citation>
    <scope>NUCLEOTIDE SEQUENCE [LARGE SCALE GENOMIC DNA]</scope>
    <source>
        <strain evidence="2 3">E</strain>
    </source>
</reference>
<proteinExistence type="predicted"/>
<sequence length="408" mass="46123">MDESAAATTGDKRTRLEIEAVIRKAKDERNRLEAQREAHKRANRDYARSVIKLVALEATDLDALTEFAERQHMTTEYTNITDALDTFEAEYQRVRYSAGEIKDKQQKAKIIDAAKAKRDASSGVLKARLSELSHVGQLIAPAAPVPRKQISTAEYKATMEAIHRIWGERKAMVDPLTADLEVGKLCKRIGEDAKALKHFLNAVQPYKAQKNLVVELTDDDWTRIKHSEQARMREAHSLLFHIYLKTTDRESAEAHMRSYLELSTVGSQRTNALKYLEKLCIEIDGILVDSAWRGRLLSKYCGVMEVEPSKKLNVSDSILVTNSLGRLPDLRLAILKELNLLFPNDPYLLESLGLMHVRLRDYGTASQTMVQYVALPQVSTLPLFAQVLEYTPPPHFRSLSQGNLSHSE</sequence>
<evidence type="ECO:0000313" key="2">
    <source>
        <dbReference type="EMBL" id="KAF0749589.1"/>
    </source>
</evidence>
<evidence type="ECO:0000256" key="1">
    <source>
        <dbReference type="SAM" id="Coils"/>
    </source>
</evidence>
<dbReference type="Proteomes" id="UP000469452">
    <property type="component" value="Unassembled WGS sequence"/>
</dbReference>
<dbReference type="VEuPathDB" id="FungiDB:H257_06074"/>
<comment type="caution">
    <text evidence="2">The sequence shown here is derived from an EMBL/GenBank/DDBJ whole genome shotgun (WGS) entry which is preliminary data.</text>
</comment>
<accession>A0A6A4ZYQ2</accession>